<dbReference type="EMBL" id="AP005733">
    <property type="protein sequence ID" value="BAD16323.1"/>
    <property type="molecule type" value="Genomic_DNA"/>
</dbReference>
<dbReference type="EMBL" id="AP004114">
    <property type="protein sequence ID" value="BAD15555.1"/>
    <property type="molecule type" value="Genomic_DNA"/>
</dbReference>
<feature type="compositionally biased region" description="Gly residues" evidence="1">
    <location>
        <begin position="1"/>
        <end position="11"/>
    </location>
</feature>
<protein>
    <submittedName>
        <fullName evidence="3">Uncharacterized protein</fullName>
    </submittedName>
</protein>
<reference evidence="4" key="3">
    <citation type="journal article" date="2005" name="Nature">
        <title>The map-based sequence of the rice genome.</title>
        <authorList>
            <consortium name="International rice genome sequencing project (IRGSP)"/>
            <person name="Matsumoto T."/>
            <person name="Wu J."/>
            <person name="Kanamori H."/>
            <person name="Katayose Y."/>
            <person name="Fujisawa M."/>
            <person name="Namiki N."/>
            <person name="Mizuno H."/>
            <person name="Yamamoto K."/>
            <person name="Antonio B.A."/>
            <person name="Baba T."/>
            <person name="Sakata K."/>
            <person name="Nagamura Y."/>
            <person name="Aoki H."/>
            <person name="Arikawa K."/>
            <person name="Arita K."/>
            <person name="Bito T."/>
            <person name="Chiden Y."/>
            <person name="Fujitsuka N."/>
            <person name="Fukunaka R."/>
            <person name="Hamada M."/>
            <person name="Harada C."/>
            <person name="Hayashi A."/>
            <person name="Hijishita S."/>
            <person name="Honda M."/>
            <person name="Hosokawa S."/>
            <person name="Ichikawa Y."/>
            <person name="Idonuma A."/>
            <person name="Iijima M."/>
            <person name="Ikeda M."/>
            <person name="Ikeno M."/>
            <person name="Ito K."/>
            <person name="Ito S."/>
            <person name="Ito T."/>
            <person name="Ito Y."/>
            <person name="Ito Y."/>
            <person name="Iwabuchi A."/>
            <person name="Kamiya K."/>
            <person name="Karasawa W."/>
            <person name="Kurita K."/>
            <person name="Katagiri S."/>
            <person name="Kikuta A."/>
            <person name="Kobayashi H."/>
            <person name="Kobayashi N."/>
            <person name="Machita K."/>
            <person name="Maehara T."/>
            <person name="Masukawa M."/>
            <person name="Mizubayashi T."/>
            <person name="Mukai Y."/>
            <person name="Nagasaki H."/>
            <person name="Nagata Y."/>
            <person name="Naito S."/>
            <person name="Nakashima M."/>
            <person name="Nakama Y."/>
            <person name="Nakamichi Y."/>
            <person name="Nakamura M."/>
            <person name="Meguro A."/>
            <person name="Negishi M."/>
            <person name="Ohta I."/>
            <person name="Ohta T."/>
            <person name="Okamoto M."/>
            <person name="Ono N."/>
            <person name="Saji S."/>
            <person name="Sakaguchi M."/>
            <person name="Sakai K."/>
            <person name="Shibata M."/>
            <person name="Shimokawa T."/>
            <person name="Song J."/>
            <person name="Takazaki Y."/>
            <person name="Terasawa K."/>
            <person name="Tsugane M."/>
            <person name="Tsuji K."/>
            <person name="Ueda S."/>
            <person name="Waki K."/>
            <person name="Yamagata H."/>
            <person name="Yamamoto M."/>
            <person name="Yamamoto S."/>
            <person name="Yamane H."/>
            <person name="Yoshiki S."/>
            <person name="Yoshihara R."/>
            <person name="Yukawa K."/>
            <person name="Zhong H."/>
            <person name="Yano M."/>
            <person name="Yuan Q."/>
            <person name="Ouyang S."/>
            <person name="Liu J."/>
            <person name="Jones K.M."/>
            <person name="Gansberger K."/>
            <person name="Moffat K."/>
            <person name="Hill J."/>
            <person name="Bera J."/>
            <person name="Fadrosh D."/>
            <person name="Jin S."/>
            <person name="Johri S."/>
            <person name="Kim M."/>
            <person name="Overton L."/>
            <person name="Reardon M."/>
            <person name="Tsitrin T."/>
            <person name="Vuong H."/>
            <person name="Weaver B."/>
            <person name="Ciecko A."/>
            <person name="Tallon L."/>
            <person name="Jackson J."/>
            <person name="Pai G."/>
            <person name="Aken S.V."/>
            <person name="Utterback T."/>
            <person name="Reidmuller S."/>
            <person name="Feldblyum T."/>
            <person name="Hsiao J."/>
            <person name="Zismann V."/>
            <person name="Iobst S."/>
            <person name="de Vazeille A.R."/>
            <person name="Buell C.R."/>
            <person name="Ying K."/>
            <person name="Li Y."/>
            <person name="Lu T."/>
            <person name="Huang Y."/>
            <person name="Zhao Q."/>
            <person name="Feng Q."/>
            <person name="Zhang L."/>
            <person name="Zhu J."/>
            <person name="Weng Q."/>
            <person name="Mu J."/>
            <person name="Lu Y."/>
            <person name="Fan D."/>
            <person name="Liu Y."/>
            <person name="Guan J."/>
            <person name="Zhang Y."/>
            <person name="Yu S."/>
            <person name="Liu X."/>
            <person name="Zhang Y."/>
            <person name="Hong G."/>
            <person name="Han B."/>
            <person name="Choisne N."/>
            <person name="Demange N."/>
            <person name="Orjeda G."/>
            <person name="Samain S."/>
            <person name="Cattolico L."/>
            <person name="Pelletier E."/>
            <person name="Couloux A."/>
            <person name="Segurens B."/>
            <person name="Wincker P."/>
            <person name="D'Hont A."/>
            <person name="Scarpelli C."/>
            <person name="Weissenbach J."/>
            <person name="Salanoubat M."/>
            <person name="Quetier F."/>
            <person name="Yu Y."/>
            <person name="Kim H.R."/>
            <person name="Rambo T."/>
            <person name="Currie J."/>
            <person name="Collura K."/>
            <person name="Luo M."/>
            <person name="Yang T."/>
            <person name="Ammiraju J.S.S."/>
            <person name="Engler F."/>
            <person name="Soderlund C."/>
            <person name="Wing R.A."/>
            <person name="Palmer L.E."/>
            <person name="de la Bastide M."/>
            <person name="Spiegel L."/>
            <person name="Nascimento L."/>
            <person name="Zutavern T."/>
            <person name="O'Shaughnessy A."/>
            <person name="Dike S."/>
            <person name="Dedhia N."/>
            <person name="Preston R."/>
            <person name="Balija V."/>
            <person name="McCombie W.R."/>
            <person name="Chow T."/>
            <person name="Chen H."/>
            <person name="Chung M."/>
            <person name="Chen C."/>
            <person name="Shaw J."/>
            <person name="Wu H."/>
            <person name="Hsiao K."/>
            <person name="Chao Y."/>
            <person name="Chu M."/>
            <person name="Cheng C."/>
            <person name="Hour A."/>
            <person name="Lee P."/>
            <person name="Lin S."/>
            <person name="Lin Y."/>
            <person name="Liou J."/>
            <person name="Liu S."/>
            <person name="Hsing Y."/>
            <person name="Raghuvanshi S."/>
            <person name="Mohanty A."/>
            <person name="Bharti A.K."/>
            <person name="Gaur A."/>
            <person name="Gupta V."/>
            <person name="Kumar D."/>
            <person name="Ravi V."/>
            <person name="Vij S."/>
            <person name="Kapur A."/>
            <person name="Khurana P."/>
            <person name="Khurana P."/>
            <person name="Khurana J.P."/>
            <person name="Tyagi A.K."/>
            <person name="Gaikwad K."/>
            <person name="Singh A."/>
            <person name="Dalal V."/>
            <person name="Srivastava S."/>
            <person name="Dixit A."/>
            <person name="Pal A.K."/>
            <person name="Ghazi I.A."/>
            <person name="Yadav M."/>
            <person name="Pandit A."/>
            <person name="Bhargava A."/>
            <person name="Sureshbabu K."/>
            <person name="Batra K."/>
            <person name="Sharma T.R."/>
            <person name="Mohapatra T."/>
            <person name="Singh N.K."/>
            <person name="Messing J."/>
            <person name="Nelson A.B."/>
            <person name="Fuks G."/>
            <person name="Kavchok S."/>
            <person name="Keizer G."/>
            <person name="Linton E."/>
            <person name="Llaca V."/>
            <person name="Song R."/>
            <person name="Tanyolac B."/>
            <person name="Young S."/>
            <person name="Ho-Il K."/>
            <person name="Hahn J.H."/>
            <person name="Sangsakoo G."/>
            <person name="Vanavichit A."/>
            <person name="de Mattos Luiz.A.T."/>
            <person name="Zimmer P.D."/>
            <person name="Malone G."/>
            <person name="Dellagostin O."/>
            <person name="de Oliveira A.C."/>
            <person name="Bevan M."/>
            <person name="Bancroft I."/>
            <person name="Minx P."/>
            <person name="Cordum H."/>
            <person name="Wilson R."/>
            <person name="Cheng Z."/>
            <person name="Jin W."/>
            <person name="Jiang J."/>
            <person name="Leong S.A."/>
            <person name="Iwama H."/>
            <person name="Gojobori T."/>
            <person name="Itoh T."/>
            <person name="Niimura Y."/>
            <person name="Fujii Y."/>
            <person name="Habara T."/>
            <person name="Sakai H."/>
            <person name="Sato Y."/>
            <person name="Wilson G."/>
            <person name="Kumar K."/>
            <person name="McCouch S."/>
            <person name="Juretic N."/>
            <person name="Hoen D."/>
            <person name="Wright S."/>
            <person name="Bruskiewich R."/>
            <person name="Bureau T."/>
            <person name="Miyao A."/>
            <person name="Hirochika H."/>
            <person name="Nishikawa T."/>
            <person name="Kadowaki K."/>
            <person name="Sugiura M."/>
            <person name="Burr B."/>
            <person name="Sasaki T."/>
        </authorList>
    </citation>
    <scope>NUCLEOTIDE SEQUENCE [LARGE SCALE GENOMIC DNA]</scope>
    <source>
        <strain evidence="4">cv. Nipponbare</strain>
    </source>
</reference>
<name>Q6YWY2_ORYSJ</name>
<dbReference type="Proteomes" id="UP000000763">
    <property type="component" value="Chromosome 2"/>
</dbReference>
<feature type="region of interest" description="Disordered" evidence="1">
    <location>
        <begin position="1"/>
        <end position="67"/>
    </location>
</feature>
<evidence type="ECO:0000256" key="1">
    <source>
        <dbReference type="SAM" id="MobiDB-lite"/>
    </source>
</evidence>
<sequence>MHEGRSGGGGSHPRDAAAAEEAEAATRTTSSRRRRDTAASVRGFALGSGGEGERPRKIDRLKTSKCW</sequence>
<dbReference type="AlphaFoldDB" id="Q6YWY2"/>
<reference evidence="4" key="4">
    <citation type="journal article" date="2008" name="Nucleic Acids Res.">
        <title>The rice annotation project database (RAP-DB): 2008 update.</title>
        <authorList>
            <consortium name="The rice annotation project (RAP)"/>
        </authorList>
    </citation>
    <scope>GENOME REANNOTATION</scope>
    <source>
        <strain evidence="4">cv. Nipponbare</strain>
    </source>
</reference>
<reference evidence="3" key="2">
    <citation type="submission" date="2002-09" db="EMBL/GenBank/DDBJ databases">
        <title>Oryza sativa nipponbare(GA3) genomic DNA, chromosome 2, BAC clone:OSJNBb0024K03.</title>
        <authorList>
            <person name="Sasaki T."/>
            <person name="Matsumoto T."/>
            <person name="Katayose Y."/>
        </authorList>
    </citation>
    <scope>NUCLEOTIDE SEQUENCE</scope>
</reference>
<evidence type="ECO:0000313" key="4">
    <source>
        <dbReference type="Proteomes" id="UP000000763"/>
    </source>
</evidence>
<gene>
    <name evidence="2" type="ORF">OJ1118_G04.33</name>
    <name evidence="3" type="ORF">OSJNBb0024K03.11</name>
</gene>
<reference evidence="2" key="1">
    <citation type="submission" date="2001-08" db="EMBL/GenBank/DDBJ databases">
        <title>Oryza sativa nipponbare(GA3) genomic DNA, chromosome 2, BAC clone:OJ1118_G04.</title>
        <authorList>
            <person name="Sasaki T."/>
            <person name="Matsumoto T."/>
            <person name="Yamamoto K."/>
        </authorList>
    </citation>
    <scope>NUCLEOTIDE SEQUENCE</scope>
</reference>
<accession>Q6YWY2</accession>
<evidence type="ECO:0000313" key="3">
    <source>
        <dbReference type="EMBL" id="BAD16323.1"/>
    </source>
</evidence>
<evidence type="ECO:0000313" key="2">
    <source>
        <dbReference type="EMBL" id="BAD15555.1"/>
    </source>
</evidence>
<proteinExistence type="predicted"/>
<feature type="compositionally biased region" description="Basic and acidic residues" evidence="1">
    <location>
        <begin position="51"/>
        <end position="67"/>
    </location>
</feature>
<organism evidence="3 4">
    <name type="scientific">Oryza sativa subsp. japonica</name>
    <name type="common">Rice</name>
    <dbReference type="NCBI Taxonomy" id="39947"/>
    <lineage>
        <taxon>Eukaryota</taxon>
        <taxon>Viridiplantae</taxon>
        <taxon>Streptophyta</taxon>
        <taxon>Embryophyta</taxon>
        <taxon>Tracheophyta</taxon>
        <taxon>Spermatophyta</taxon>
        <taxon>Magnoliopsida</taxon>
        <taxon>Liliopsida</taxon>
        <taxon>Poales</taxon>
        <taxon>Poaceae</taxon>
        <taxon>BOP clade</taxon>
        <taxon>Oryzoideae</taxon>
        <taxon>Oryzeae</taxon>
        <taxon>Oryzinae</taxon>
        <taxon>Oryza</taxon>
        <taxon>Oryza sativa</taxon>
    </lineage>
</organism>